<accession>A0AAD8TMH2</accession>
<sequence>MGKGRAPCCAKVGLNKGSWTPEEDMRLIAYIHKYGHPNWRALPKQAGLLRCGKSCRLRWINYLRPDLKRGNFTAEEEETLIKLHNKLGNKWSKIAASLPGRTDNEIKNVWNTHLKKRVAASAGEQKKTGGAKSKKKTTRVDAPVKSASPSSSTTTATTHSSSGDSGEKSNTNKEEPEVDRIEIPVVDLGFDFDMLLDTVPETHCPSVSAPTSPCSSASPPCVVDDNGLLDLPEIDIVPELWSIMDGVDDGTGACTETEQAPCINAAPCPGNGTEASAATTDDGQEWWLEDLERELGLWGPIEDYQYQPNPQAQSGLVGPPSASVDNPVTCYFEAGPEPDACAAALTDIQIDL</sequence>
<protein>
    <submittedName>
        <fullName evidence="10">Uncharacterized protein</fullName>
    </submittedName>
</protein>
<dbReference type="GO" id="GO:0003677">
    <property type="term" value="F:DNA binding"/>
    <property type="evidence" value="ECO:0007669"/>
    <property type="project" value="UniProtKB-KW"/>
</dbReference>
<feature type="domain" description="Myb-like" evidence="8">
    <location>
        <begin position="64"/>
        <end position="114"/>
    </location>
</feature>
<keyword evidence="2" id="KW-0677">Repeat</keyword>
<dbReference type="FunFam" id="1.10.10.60:FF:000001">
    <property type="entry name" value="MYB-related transcription factor"/>
    <property type="match status" value="1"/>
</dbReference>
<evidence type="ECO:0000259" key="8">
    <source>
        <dbReference type="PROSITE" id="PS50090"/>
    </source>
</evidence>
<feature type="compositionally biased region" description="Basic and acidic residues" evidence="7">
    <location>
        <begin position="165"/>
        <end position="181"/>
    </location>
</feature>
<dbReference type="PANTHER" id="PTHR10641:SF1103">
    <property type="entry name" value="TRANSCRIPTION FACTOR MYB72"/>
    <property type="match status" value="1"/>
</dbReference>
<dbReference type="InterPro" id="IPR001005">
    <property type="entry name" value="SANT/Myb"/>
</dbReference>
<keyword evidence="4" id="KW-0238">DNA-binding</keyword>
<dbReference type="CDD" id="cd00167">
    <property type="entry name" value="SANT"/>
    <property type="match status" value="2"/>
</dbReference>
<gene>
    <name evidence="10" type="ORF">QYE76_045964</name>
</gene>
<feature type="region of interest" description="Disordered" evidence="7">
    <location>
        <begin position="117"/>
        <end position="181"/>
    </location>
</feature>
<evidence type="ECO:0000313" key="10">
    <source>
        <dbReference type="EMBL" id="KAK1685116.1"/>
    </source>
</evidence>
<dbReference type="PANTHER" id="PTHR10641">
    <property type="entry name" value="MYB FAMILY TRANSCRIPTION FACTOR"/>
    <property type="match status" value="1"/>
</dbReference>
<comment type="subcellular location">
    <subcellularLocation>
        <location evidence="1">Nucleus</location>
    </subcellularLocation>
</comment>
<evidence type="ECO:0000256" key="2">
    <source>
        <dbReference type="ARBA" id="ARBA00022737"/>
    </source>
</evidence>
<evidence type="ECO:0000256" key="1">
    <source>
        <dbReference type="ARBA" id="ARBA00004123"/>
    </source>
</evidence>
<feature type="compositionally biased region" description="Low complexity" evidence="7">
    <location>
        <begin position="146"/>
        <end position="162"/>
    </location>
</feature>
<evidence type="ECO:0000259" key="9">
    <source>
        <dbReference type="PROSITE" id="PS51294"/>
    </source>
</evidence>
<evidence type="ECO:0000256" key="5">
    <source>
        <dbReference type="ARBA" id="ARBA00023163"/>
    </source>
</evidence>
<dbReference type="FunFam" id="1.10.10.60:FF:000310">
    <property type="entry name" value="MYB transcription factor"/>
    <property type="match status" value="1"/>
</dbReference>
<dbReference type="GO" id="GO:0005634">
    <property type="term" value="C:nucleus"/>
    <property type="evidence" value="ECO:0007669"/>
    <property type="project" value="UniProtKB-SubCell"/>
</dbReference>
<comment type="caution">
    <text evidence="10">The sequence shown here is derived from an EMBL/GenBank/DDBJ whole genome shotgun (WGS) entry which is preliminary data.</text>
</comment>
<evidence type="ECO:0000256" key="7">
    <source>
        <dbReference type="SAM" id="MobiDB-lite"/>
    </source>
</evidence>
<keyword evidence="3" id="KW-0805">Transcription regulation</keyword>
<dbReference type="PROSITE" id="PS50090">
    <property type="entry name" value="MYB_LIKE"/>
    <property type="match status" value="2"/>
</dbReference>
<name>A0AAD8TMH2_LOLMU</name>
<feature type="domain" description="HTH myb-type" evidence="9">
    <location>
        <begin position="11"/>
        <end position="63"/>
    </location>
</feature>
<dbReference type="SMART" id="SM00717">
    <property type="entry name" value="SANT"/>
    <property type="match status" value="2"/>
</dbReference>
<keyword evidence="6" id="KW-0539">Nucleus</keyword>
<dbReference type="PROSITE" id="PS51294">
    <property type="entry name" value="HTH_MYB"/>
    <property type="match status" value="2"/>
</dbReference>
<proteinExistence type="predicted"/>
<evidence type="ECO:0000256" key="4">
    <source>
        <dbReference type="ARBA" id="ARBA00023125"/>
    </source>
</evidence>
<feature type="domain" description="HTH myb-type" evidence="9">
    <location>
        <begin position="64"/>
        <end position="118"/>
    </location>
</feature>
<feature type="domain" description="Myb-like" evidence="8">
    <location>
        <begin position="11"/>
        <end position="63"/>
    </location>
</feature>
<dbReference type="InterPro" id="IPR017930">
    <property type="entry name" value="Myb_dom"/>
</dbReference>
<dbReference type="AlphaFoldDB" id="A0AAD8TMH2"/>
<keyword evidence="5" id="KW-0804">Transcription</keyword>
<dbReference type="SUPFAM" id="SSF46689">
    <property type="entry name" value="Homeodomain-like"/>
    <property type="match status" value="1"/>
</dbReference>
<dbReference type="Pfam" id="PF00249">
    <property type="entry name" value="Myb_DNA-binding"/>
    <property type="match status" value="2"/>
</dbReference>
<keyword evidence="11" id="KW-1185">Reference proteome</keyword>
<organism evidence="10 11">
    <name type="scientific">Lolium multiflorum</name>
    <name type="common">Italian ryegrass</name>
    <name type="synonym">Lolium perenne subsp. multiflorum</name>
    <dbReference type="NCBI Taxonomy" id="4521"/>
    <lineage>
        <taxon>Eukaryota</taxon>
        <taxon>Viridiplantae</taxon>
        <taxon>Streptophyta</taxon>
        <taxon>Embryophyta</taxon>
        <taxon>Tracheophyta</taxon>
        <taxon>Spermatophyta</taxon>
        <taxon>Magnoliopsida</taxon>
        <taxon>Liliopsida</taxon>
        <taxon>Poales</taxon>
        <taxon>Poaceae</taxon>
        <taxon>BOP clade</taxon>
        <taxon>Pooideae</taxon>
        <taxon>Poodae</taxon>
        <taxon>Poeae</taxon>
        <taxon>Poeae Chloroplast Group 2 (Poeae type)</taxon>
        <taxon>Loliodinae</taxon>
        <taxon>Loliinae</taxon>
        <taxon>Lolium</taxon>
    </lineage>
</organism>
<dbReference type="InterPro" id="IPR015495">
    <property type="entry name" value="Myb_TF_plants"/>
</dbReference>
<dbReference type="EMBL" id="JAUUTY010000002">
    <property type="protein sequence ID" value="KAK1685116.1"/>
    <property type="molecule type" value="Genomic_DNA"/>
</dbReference>
<evidence type="ECO:0000256" key="3">
    <source>
        <dbReference type="ARBA" id="ARBA00023015"/>
    </source>
</evidence>
<dbReference type="Gene3D" id="1.10.10.60">
    <property type="entry name" value="Homeodomain-like"/>
    <property type="match status" value="2"/>
</dbReference>
<dbReference type="InterPro" id="IPR009057">
    <property type="entry name" value="Homeodomain-like_sf"/>
</dbReference>
<dbReference type="Proteomes" id="UP001231189">
    <property type="component" value="Unassembled WGS sequence"/>
</dbReference>
<reference evidence="10" key="1">
    <citation type="submission" date="2023-07" db="EMBL/GenBank/DDBJ databases">
        <title>A chromosome-level genome assembly of Lolium multiflorum.</title>
        <authorList>
            <person name="Chen Y."/>
            <person name="Copetti D."/>
            <person name="Kolliker R."/>
            <person name="Studer B."/>
        </authorList>
    </citation>
    <scope>NUCLEOTIDE SEQUENCE</scope>
    <source>
        <strain evidence="10">02402/16</strain>
        <tissue evidence="10">Leaf</tissue>
    </source>
</reference>
<evidence type="ECO:0000313" key="11">
    <source>
        <dbReference type="Proteomes" id="UP001231189"/>
    </source>
</evidence>
<evidence type="ECO:0000256" key="6">
    <source>
        <dbReference type="ARBA" id="ARBA00023242"/>
    </source>
</evidence>